<dbReference type="SUPFAM" id="SSF52096">
    <property type="entry name" value="ClpP/crotonase"/>
    <property type="match status" value="1"/>
</dbReference>
<sequence length="275" mass="29865">MMELETLRLDVAGHIARVTLNRPQALNAMNAAFWTDMIEVFDAIDADGSVRAVVLASTGKHFTAGLDLKWAAQGNLEDQRAEVARSREHFRRKVKKMQETFNVIDRCRVPVIAVVQGGCIGGGVDLVTACDIRIGTEDCFFTIQEINVGIVADVGTLQRIPYLLPQGLVRELAYTGRRFPADEALHHGFLNSAHDGADAALDAAMAMAREIAAKSPMAIAGVKQVLNHGRGRSLEDGLEYVAVWNAAMLPGEDSQIAITAQMTRQPAQFQDLKAG</sequence>
<accession>A0ABV7X6K1</accession>
<comment type="caution">
    <text evidence="3">The sequence shown here is derived from an EMBL/GenBank/DDBJ whole genome shotgun (WGS) entry which is preliminary data.</text>
</comment>
<dbReference type="Gene3D" id="1.10.12.10">
    <property type="entry name" value="Lyase 2-enoyl-coa Hydratase, Chain A, domain 2"/>
    <property type="match status" value="1"/>
</dbReference>
<dbReference type="PROSITE" id="PS00166">
    <property type="entry name" value="ENOYL_COA_HYDRATASE"/>
    <property type="match status" value="1"/>
</dbReference>
<dbReference type="InterPro" id="IPR014748">
    <property type="entry name" value="Enoyl-CoA_hydra_C"/>
</dbReference>
<evidence type="ECO:0000256" key="1">
    <source>
        <dbReference type="ARBA" id="ARBA00005254"/>
    </source>
</evidence>
<organism evidence="3 4">
    <name type="scientific">Sphingoaurantiacus capsulatus</name>
    <dbReference type="NCBI Taxonomy" id="1771310"/>
    <lineage>
        <taxon>Bacteria</taxon>
        <taxon>Pseudomonadati</taxon>
        <taxon>Pseudomonadota</taxon>
        <taxon>Alphaproteobacteria</taxon>
        <taxon>Sphingomonadales</taxon>
        <taxon>Sphingosinicellaceae</taxon>
        <taxon>Sphingoaurantiacus</taxon>
    </lineage>
</organism>
<dbReference type="PANTHER" id="PTHR43149">
    <property type="entry name" value="ENOYL-COA HYDRATASE"/>
    <property type="match status" value="1"/>
</dbReference>
<evidence type="ECO:0000313" key="3">
    <source>
        <dbReference type="EMBL" id="MFC3711736.1"/>
    </source>
</evidence>
<dbReference type="Gene3D" id="3.90.226.10">
    <property type="entry name" value="2-enoyl-CoA Hydratase, Chain A, domain 1"/>
    <property type="match status" value="1"/>
</dbReference>
<keyword evidence="4" id="KW-1185">Reference proteome</keyword>
<dbReference type="InterPro" id="IPR045002">
    <property type="entry name" value="Ech1-like"/>
</dbReference>
<dbReference type="Proteomes" id="UP001595615">
    <property type="component" value="Unassembled WGS sequence"/>
</dbReference>
<name>A0ABV7X6K1_9SPHN</name>
<dbReference type="InterPro" id="IPR018376">
    <property type="entry name" value="Enoyl-CoA_hyd/isom_CS"/>
</dbReference>
<dbReference type="InterPro" id="IPR029045">
    <property type="entry name" value="ClpP/crotonase-like_dom_sf"/>
</dbReference>
<evidence type="ECO:0000256" key="2">
    <source>
        <dbReference type="RuleBase" id="RU003707"/>
    </source>
</evidence>
<dbReference type="NCBIfam" id="NF004794">
    <property type="entry name" value="PRK06142.1"/>
    <property type="match status" value="1"/>
</dbReference>
<dbReference type="CDD" id="cd06558">
    <property type="entry name" value="crotonase-like"/>
    <property type="match status" value="1"/>
</dbReference>
<proteinExistence type="inferred from homology"/>
<protein>
    <submittedName>
        <fullName evidence="3">Crotonase/enoyl-CoA hydratase family protein</fullName>
    </submittedName>
</protein>
<dbReference type="InterPro" id="IPR001753">
    <property type="entry name" value="Enoyl-CoA_hydra/iso"/>
</dbReference>
<gene>
    <name evidence="3" type="ORF">ACFOMD_04085</name>
</gene>
<comment type="similarity">
    <text evidence="1 2">Belongs to the enoyl-CoA hydratase/isomerase family.</text>
</comment>
<dbReference type="RefSeq" id="WP_380857243.1">
    <property type="nucleotide sequence ID" value="NZ_JBHRXV010000003.1"/>
</dbReference>
<reference evidence="4" key="1">
    <citation type="journal article" date="2019" name="Int. J. Syst. Evol. Microbiol.">
        <title>The Global Catalogue of Microorganisms (GCM) 10K type strain sequencing project: providing services to taxonomists for standard genome sequencing and annotation.</title>
        <authorList>
            <consortium name="The Broad Institute Genomics Platform"/>
            <consortium name="The Broad Institute Genome Sequencing Center for Infectious Disease"/>
            <person name="Wu L."/>
            <person name="Ma J."/>
        </authorList>
    </citation>
    <scope>NUCLEOTIDE SEQUENCE [LARGE SCALE GENOMIC DNA]</scope>
    <source>
        <strain evidence="4">KCTC 42644</strain>
    </source>
</reference>
<evidence type="ECO:0000313" key="4">
    <source>
        <dbReference type="Proteomes" id="UP001595615"/>
    </source>
</evidence>
<dbReference type="EMBL" id="JBHRXV010000003">
    <property type="protein sequence ID" value="MFC3711736.1"/>
    <property type="molecule type" value="Genomic_DNA"/>
</dbReference>
<dbReference type="Pfam" id="PF00378">
    <property type="entry name" value="ECH_1"/>
    <property type="match status" value="1"/>
</dbReference>